<keyword evidence="4" id="KW-1185">Reference proteome</keyword>
<feature type="region of interest" description="Disordered" evidence="1">
    <location>
        <begin position="68"/>
        <end position="117"/>
    </location>
</feature>
<feature type="compositionally biased region" description="Polar residues" evidence="1">
    <location>
        <begin position="1"/>
        <end position="11"/>
    </location>
</feature>
<evidence type="ECO:0000313" key="4">
    <source>
        <dbReference type="Proteomes" id="UP000283509"/>
    </source>
</evidence>
<evidence type="ECO:0000256" key="2">
    <source>
        <dbReference type="SAM" id="Phobius"/>
    </source>
</evidence>
<reference evidence="3 4" key="1">
    <citation type="submission" date="2018-04" db="EMBL/GenBank/DDBJ databases">
        <authorList>
            <person name="Zhang X."/>
            <person name="Yuan J."/>
            <person name="Li F."/>
            <person name="Xiang J."/>
        </authorList>
    </citation>
    <scope>NUCLEOTIDE SEQUENCE [LARGE SCALE GENOMIC DNA]</scope>
    <source>
        <tissue evidence="3">Muscle</tissue>
    </source>
</reference>
<accession>A0A423SUW2</accession>
<organism evidence="3 4">
    <name type="scientific">Penaeus vannamei</name>
    <name type="common">Whiteleg shrimp</name>
    <name type="synonym">Litopenaeus vannamei</name>
    <dbReference type="NCBI Taxonomy" id="6689"/>
    <lineage>
        <taxon>Eukaryota</taxon>
        <taxon>Metazoa</taxon>
        <taxon>Ecdysozoa</taxon>
        <taxon>Arthropoda</taxon>
        <taxon>Crustacea</taxon>
        <taxon>Multicrustacea</taxon>
        <taxon>Malacostraca</taxon>
        <taxon>Eumalacostraca</taxon>
        <taxon>Eucarida</taxon>
        <taxon>Decapoda</taxon>
        <taxon>Dendrobranchiata</taxon>
        <taxon>Penaeoidea</taxon>
        <taxon>Penaeidae</taxon>
        <taxon>Penaeus</taxon>
    </lineage>
</organism>
<dbReference type="AlphaFoldDB" id="A0A423SUW2"/>
<protein>
    <submittedName>
        <fullName evidence="3">Uncharacterized protein</fullName>
    </submittedName>
</protein>
<gene>
    <name evidence="3" type="ORF">C7M84_013899</name>
</gene>
<keyword evidence="2" id="KW-0812">Transmembrane</keyword>
<sequence>MLHQSLYTHQGASAKRVGVCSGSQSERSGRSLVSFSACRSLSLSSRITTTNRPNLSLATAEVEARQDSLAHPCSASHQTSENRVRESSSRESETGARGRPAIEENLPYSRTHPPLLDTRGARRFRLDLSLRPGSSPRGESTALHSLGEKSRLPAILSHSLSVANTNCRLSERCRKSEGGRSWPGADTKGGKGNSGVAGQDRGSALSRWAGAYTILLSLLFFRLSLFPYLQRSLRSLLRLTFLSSHRSSLGLFIILLTSYSPSFIISLSHPSIERLSLRVSRSLLSLRSAPCSSPISSASPSFFSRSLRSLTPNLYRYPPSRSHAILQKQPRKSYTLSRPLSLTDQFTPHPSRTTSHPVHLLLFSSTSSAKYSSHHLLPLSPSGILSLRSALSSARRLIESRRISLSSLSVDLYDVRSSYSPPSRLARPLSIRLSDPAFSMPGLLSFSALLTPLSLSLSLLFSNRRGRPFYLSDSRPPVSAHSLRLVSPLPRLGISLSVRKPPFWLCSSVLMELASLSSVCGRQHPRTSLSLL</sequence>
<feature type="transmembrane region" description="Helical" evidence="2">
    <location>
        <begin position="249"/>
        <end position="268"/>
    </location>
</feature>
<evidence type="ECO:0000313" key="3">
    <source>
        <dbReference type="EMBL" id="ROT67991.1"/>
    </source>
</evidence>
<evidence type="ECO:0000256" key="1">
    <source>
        <dbReference type="SAM" id="MobiDB-lite"/>
    </source>
</evidence>
<keyword evidence="2" id="KW-1133">Transmembrane helix</keyword>
<feature type="region of interest" description="Disordered" evidence="1">
    <location>
        <begin position="175"/>
        <end position="197"/>
    </location>
</feature>
<comment type="caution">
    <text evidence="3">The sequence shown here is derived from an EMBL/GenBank/DDBJ whole genome shotgun (WGS) entry which is preliminary data.</text>
</comment>
<reference evidence="3 4" key="2">
    <citation type="submission" date="2019-01" db="EMBL/GenBank/DDBJ databases">
        <title>The decoding of complex shrimp genome reveals the adaptation for benthos swimmer, frequently molting mechanism and breeding impact on genome.</title>
        <authorList>
            <person name="Sun Y."/>
            <person name="Gao Y."/>
            <person name="Yu Y."/>
        </authorList>
    </citation>
    <scope>NUCLEOTIDE SEQUENCE [LARGE SCALE GENOMIC DNA]</scope>
    <source>
        <tissue evidence="3">Muscle</tissue>
    </source>
</reference>
<feature type="compositionally biased region" description="Basic and acidic residues" evidence="1">
    <location>
        <begin position="80"/>
        <end position="102"/>
    </location>
</feature>
<keyword evidence="2" id="KW-0472">Membrane</keyword>
<feature type="region of interest" description="Disordered" evidence="1">
    <location>
        <begin position="1"/>
        <end position="26"/>
    </location>
</feature>
<name>A0A423SUW2_PENVA</name>
<proteinExistence type="predicted"/>
<feature type="transmembrane region" description="Helical" evidence="2">
    <location>
        <begin position="209"/>
        <end position="229"/>
    </location>
</feature>
<dbReference type="EMBL" id="QCYY01002732">
    <property type="protein sequence ID" value="ROT67991.1"/>
    <property type="molecule type" value="Genomic_DNA"/>
</dbReference>
<dbReference type="Proteomes" id="UP000283509">
    <property type="component" value="Unassembled WGS sequence"/>
</dbReference>